<name>A0A1E3AC85_9FIRM</name>
<dbReference type="RefSeq" id="WP_009251034.1">
    <property type="nucleotide sequence ID" value="NZ_BAABXS010000001.1"/>
</dbReference>
<dbReference type="PANTHER" id="PTHR31157">
    <property type="entry name" value="SCP DOMAIN-CONTAINING PROTEIN"/>
    <property type="match status" value="1"/>
</dbReference>
<dbReference type="InterPro" id="IPR014044">
    <property type="entry name" value="CAP_dom"/>
</dbReference>
<evidence type="ECO:0000313" key="4">
    <source>
        <dbReference type="EMBL" id="ODM06384.1"/>
    </source>
</evidence>
<dbReference type="Proteomes" id="UP000094067">
    <property type="component" value="Unassembled WGS sequence"/>
</dbReference>
<dbReference type="CDD" id="cd05379">
    <property type="entry name" value="CAP_bacterial"/>
    <property type="match status" value="1"/>
</dbReference>
<accession>A0A1E3AC85</accession>
<feature type="chain" id="PRO_5038216449" evidence="1">
    <location>
        <begin position="21"/>
        <end position="169"/>
    </location>
</feature>
<keyword evidence="1" id="KW-0732">Signal</keyword>
<protein>
    <submittedName>
        <fullName evidence="4">Cysteine-rich secretory protein family protein</fullName>
    </submittedName>
</protein>
<gene>
    <name evidence="4" type="ORF">BEI61_02274</name>
    <name evidence="3" type="ORF">BEI61_03816</name>
</gene>
<proteinExistence type="predicted"/>
<evidence type="ECO:0000313" key="5">
    <source>
        <dbReference type="Proteomes" id="UP000094067"/>
    </source>
</evidence>
<dbReference type="PANTHER" id="PTHR31157:SF1">
    <property type="entry name" value="SCP DOMAIN-CONTAINING PROTEIN"/>
    <property type="match status" value="1"/>
</dbReference>
<dbReference type="GeneID" id="93305125"/>
<reference evidence="4 5" key="1">
    <citation type="submission" date="2016-07" db="EMBL/GenBank/DDBJ databases">
        <title>Characterization of isolates of Eisenbergiella tayi derived from blood cultures, using whole genome sequencing.</title>
        <authorList>
            <person name="Burdz T."/>
            <person name="Wiebe D."/>
            <person name="Huynh C."/>
            <person name="Bernard K."/>
        </authorList>
    </citation>
    <scope>NUCLEOTIDE SEQUENCE [LARGE SCALE GENOMIC DNA]</scope>
    <source>
        <strain evidence="4 5">NML 110608</strain>
    </source>
</reference>
<sequence length="169" mass="18068">MKKAIITVLAVLTIIVTAMAPAAKMDAKAAADQTSTMNARLLADINNLRAEQGLPALTLDSELNSYAAVRSEEINTVWSHTRPNGTSGADMISSTKWRGENLSYITYGSFGFSDSEQNNAADSVFASLKASPSHYSNMVSGNYTKIGIYTYVANTGSGVKLCTAYMFSN</sequence>
<evidence type="ECO:0000313" key="3">
    <source>
        <dbReference type="EMBL" id="ODM03022.1"/>
    </source>
</evidence>
<dbReference type="AlphaFoldDB" id="A0A1E3AC85"/>
<comment type="caution">
    <text evidence="4">The sequence shown here is derived from an EMBL/GenBank/DDBJ whole genome shotgun (WGS) entry which is preliminary data.</text>
</comment>
<dbReference type="PATRIC" id="fig|1432052.4.peg.2540"/>
<organism evidence="4 5">
    <name type="scientific">Eisenbergiella tayi</name>
    <dbReference type="NCBI Taxonomy" id="1432052"/>
    <lineage>
        <taxon>Bacteria</taxon>
        <taxon>Bacillati</taxon>
        <taxon>Bacillota</taxon>
        <taxon>Clostridia</taxon>
        <taxon>Lachnospirales</taxon>
        <taxon>Lachnospiraceae</taxon>
        <taxon>Eisenbergiella</taxon>
    </lineage>
</organism>
<feature type="signal peptide" evidence="1">
    <location>
        <begin position="1"/>
        <end position="20"/>
    </location>
</feature>
<dbReference type="EMBL" id="MCGH01000003">
    <property type="protein sequence ID" value="ODM03022.1"/>
    <property type="molecule type" value="Genomic_DNA"/>
</dbReference>
<feature type="domain" description="SCP" evidence="2">
    <location>
        <begin position="43"/>
        <end position="158"/>
    </location>
</feature>
<dbReference type="Gene3D" id="3.40.33.10">
    <property type="entry name" value="CAP"/>
    <property type="match status" value="1"/>
</dbReference>
<dbReference type="Pfam" id="PF00188">
    <property type="entry name" value="CAP"/>
    <property type="match status" value="1"/>
</dbReference>
<evidence type="ECO:0000256" key="1">
    <source>
        <dbReference type="SAM" id="SignalP"/>
    </source>
</evidence>
<dbReference type="SUPFAM" id="SSF55797">
    <property type="entry name" value="PR-1-like"/>
    <property type="match status" value="1"/>
</dbReference>
<dbReference type="InterPro" id="IPR035940">
    <property type="entry name" value="CAP_sf"/>
</dbReference>
<dbReference type="EMBL" id="MCGH01000002">
    <property type="protein sequence ID" value="ODM06384.1"/>
    <property type="molecule type" value="Genomic_DNA"/>
</dbReference>
<evidence type="ECO:0000259" key="2">
    <source>
        <dbReference type="Pfam" id="PF00188"/>
    </source>
</evidence>